<organism evidence="2 3">
    <name type="scientific">Elysia crispata</name>
    <name type="common">lettuce slug</name>
    <dbReference type="NCBI Taxonomy" id="231223"/>
    <lineage>
        <taxon>Eukaryota</taxon>
        <taxon>Metazoa</taxon>
        <taxon>Spiralia</taxon>
        <taxon>Lophotrochozoa</taxon>
        <taxon>Mollusca</taxon>
        <taxon>Gastropoda</taxon>
        <taxon>Heterobranchia</taxon>
        <taxon>Euthyneura</taxon>
        <taxon>Panpulmonata</taxon>
        <taxon>Sacoglossa</taxon>
        <taxon>Placobranchoidea</taxon>
        <taxon>Plakobranchidae</taxon>
        <taxon>Elysia</taxon>
    </lineage>
</organism>
<feature type="region of interest" description="Disordered" evidence="1">
    <location>
        <begin position="81"/>
        <end position="100"/>
    </location>
</feature>
<feature type="compositionally biased region" description="Basic and acidic residues" evidence="1">
    <location>
        <begin position="1"/>
        <end position="15"/>
    </location>
</feature>
<dbReference type="AlphaFoldDB" id="A0AAE1APR1"/>
<keyword evidence="3" id="KW-1185">Reference proteome</keyword>
<evidence type="ECO:0000256" key="1">
    <source>
        <dbReference type="SAM" id="MobiDB-lite"/>
    </source>
</evidence>
<name>A0AAE1APR1_9GAST</name>
<proteinExistence type="predicted"/>
<evidence type="ECO:0000313" key="3">
    <source>
        <dbReference type="Proteomes" id="UP001283361"/>
    </source>
</evidence>
<dbReference type="EMBL" id="JAWDGP010001430">
    <property type="protein sequence ID" value="KAK3791780.1"/>
    <property type="molecule type" value="Genomic_DNA"/>
</dbReference>
<feature type="compositionally biased region" description="Low complexity" evidence="1">
    <location>
        <begin position="16"/>
        <end position="25"/>
    </location>
</feature>
<dbReference type="Proteomes" id="UP001283361">
    <property type="component" value="Unassembled WGS sequence"/>
</dbReference>
<evidence type="ECO:0000313" key="2">
    <source>
        <dbReference type="EMBL" id="KAK3791780.1"/>
    </source>
</evidence>
<comment type="caution">
    <text evidence="2">The sequence shown here is derived from an EMBL/GenBank/DDBJ whole genome shotgun (WGS) entry which is preliminary data.</text>
</comment>
<accession>A0AAE1APR1</accession>
<sequence>MKEVNRREAHNKALTRETTSLTSRSIELRGHARRYVRSWSATGEKRGRAPHGDSVSRLKLVICLRLSGTVLMESESLSTSTESTNCLEPGPGVNDAGNSRDCKTSPQYTYSVNTSSSAHLALSVEVYSCVGRMFIGVAGPERQAKTVVSSWLINDIIITIEYLSNAWFPSPKRLRSALLNLFAHLQEKN</sequence>
<protein>
    <submittedName>
        <fullName evidence="2">Uncharacterized protein</fullName>
    </submittedName>
</protein>
<feature type="region of interest" description="Disordered" evidence="1">
    <location>
        <begin position="1"/>
        <end position="25"/>
    </location>
</feature>
<reference evidence="2" key="1">
    <citation type="journal article" date="2023" name="G3 (Bethesda)">
        <title>A reference genome for the long-term kleptoplast-retaining sea slug Elysia crispata morphotype clarki.</title>
        <authorList>
            <person name="Eastman K.E."/>
            <person name="Pendleton A.L."/>
            <person name="Shaikh M.A."/>
            <person name="Suttiyut T."/>
            <person name="Ogas R."/>
            <person name="Tomko P."/>
            <person name="Gavelis G."/>
            <person name="Widhalm J.R."/>
            <person name="Wisecaver J.H."/>
        </authorList>
    </citation>
    <scope>NUCLEOTIDE SEQUENCE</scope>
    <source>
        <strain evidence="2">ECLA1</strain>
    </source>
</reference>
<gene>
    <name evidence="2" type="ORF">RRG08_028928</name>
</gene>